<organism evidence="1">
    <name type="scientific">bioreactor metagenome</name>
    <dbReference type="NCBI Taxonomy" id="1076179"/>
    <lineage>
        <taxon>unclassified sequences</taxon>
        <taxon>metagenomes</taxon>
        <taxon>ecological metagenomes</taxon>
    </lineage>
</organism>
<name>A0A645EIX1_9ZZZZ</name>
<comment type="caution">
    <text evidence="1">The sequence shown here is derived from an EMBL/GenBank/DDBJ whole genome shotgun (WGS) entry which is preliminary data.</text>
</comment>
<reference evidence="1" key="1">
    <citation type="submission" date="2019-08" db="EMBL/GenBank/DDBJ databases">
        <authorList>
            <person name="Kucharzyk K."/>
            <person name="Murdoch R.W."/>
            <person name="Higgins S."/>
            <person name="Loffler F."/>
        </authorList>
    </citation>
    <scope>NUCLEOTIDE SEQUENCE</scope>
</reference>
<dbReference type="AlphaFoldDB" id="A0A645EIX1"/>
<sequence length="111" mass="12543">MYAILDDADIVIGFELRDIPLCDLVHPNFVKNYILTDNDSLKEGDIYNRETGEFTIVPMPVKETEQIDTTPIPTEEDIIQSQILLNQQDLLIAQQSQDEVLAAILLAQQTV</sequence>
<protein>
    <submittedName>
        <fullName evidence="1">Uncharacterized protein</fullName>
    </submittedName>
</protein>
<proteinExistence type="predicted"/>
<evidence type="ECO:0000313" key="1">
    <source>
        <dbReference type="EMBL" id="MPN01280.1"/>
    </source>
</evidence>
<dbReference type="EMBL" id="VSSQ01047298">
    <property type="protein sequence ID" value="MPN01280.1"/>
    <property type="molecule type" value="Genomic_DNA"/>
</dbReference>
<gene>
    <name evidence="1" type="ORF">SDC9_148486</name>
</gene>
<accession>A0A645EIX1</accession>